<dbReference type="OrthoDB" id="9806601at2"/>
<dbReference type="Pfam" id="PF01266">
    <property type="entry name" value="DAO"/>
    <property type="match status" value="1"/>
</dbReference>
<protein>
    <submittedName>
        <fullName evidence="3">FAD-binding oxidoreductase</fullName>
    </submittedName>
</protein>
<feature type="domain" description="FAD dependent oxidoreductase" evidence="2">
    <location>
        <begin position="34"/>
        <end position="386"/>
    </location>
</feature>
<keyword evidence="1" id="KW-0560">Oxidoreductase</keyword>
<evidence type="ECO:0000313" key="4">
    <source>
        <dbReference type="Proteomes" id="UP000252023"/>
    </source>
</evidence>
<dbReference type="PANTHER" id="PTHR13847">
    <property type="entry name" value="SARCOSINE DEHYDROGENASE-RELATED"/>
    <property type="match status" value="1"/>
</dbReference>
<dbReference type="EMBL" id="CP030918">
    <property type="protein sequence ID" value="AXC49981.1"/>
    <property type="molecule type" value="Genomic_DNA"/>
</dbReference>
<name>A0A344PKS6_9RHOB</name>
<evidence type="ECO:0000259" key="2">
    <source>
        <dbReference type="Pfam" id="PF01266"/>
    </source>
</evidence>
<dbReference type="InterPro" id="IPR036188">
    <property type="entry name" value="FAD/NAD-bd_sf"/>
</dbReference>
<dbReference type="InterPro" id="IPR006076">
    <property type="entry name" value="FAD-dep_OxRdtase"/>
</dbReference>
<evidence type="ECO:0000256" key="1">
    <source>
        <dbReference type="ARBA" id="ARBA00023002"/>
    </source>
</evidence>
<evidence type="ECO:0000313" key="3">
    <source>
        <dbReference type="EMBL" id="AXC49981.1"/>
    </source>
</evidence>
<keyword evidence="4" id="KW-1185">Reference proteome</keyword>
<dbReference type="Gene3D" id="3.50.50.60">
    <property type="entry name" value="FAD/NAD(P)-binding domain"/>
    <property type="match status" value="1"/>
</dbReference>
<proteinExistence type="predicted"/>
<dbReference type="GO" id="GO:0016491">
    <property type="term" value="F:oxidoreductase activity"/>
    <property type="evidence" value="ECO:0007669"/>
    <property type="project" value="UniProtKB-KW"/>
</dbReference>
<organism evidence="3 4">
    <name type="scientific">Paracoccus suum</name>
    <dbReference type="NCBI Taxonomy" id="2259340"/>
    <lineage>
        <taxon>Bacteria</taxon>
        <taxon>Pseudomonadati</taxon>
        <taxon>Pseudomonadota</taxon>
        <taxon>Alphaproteobacteria</taxon>
        <taxon>Rhodobacterales</taxon>
        <taxon>Paracoccaceae</taxon>
        <taxon>Paracoccus</taxon>
    </lineage>
</organism>
<dbReference type="AlphaFoldDB" id="A0A344PKS6"/>
<dbReference type="Gene3D" id="3.30.9.10">
    <property type="entry name" value="D-Amino Acid Oxidase, subunit A, domain 2"/>
    <property type="match status" value="1"/>
</dbReference>
<dbReference type="GO" id="GO:0005737">
    <property type="term" value="C:cytoplasm"/>
    <property type="evidence" value="ECO:0007669"/>
    <property type="project" value="TreeGrafter"/>
</dbReference>
<dbReference type="RefSeq" id="WP_114076300.1">
    <property type="nucleotide sequence ID" value="NZ_CP030918.1"/>
</dbReference>
<reference evidence="4" key="1">
    <citation type="submission" date="2018-07" db="EMBL/GenBank/DDBJ databases">
        <title>Genome sequencing of Paracoccus sp. SC2-6.</title>
        <authorList>
            <person name="Heo J."/>
            <person name="Kim S.-J."/>
            <person name="Kwon S.-W."/>
        </authorList>
    </citation>
    <scope>NUCLEOTIDE SEQUENCE [LARGE SCALE GENOMIC DNA]</scope>
    <source>
        <strain evidence="4">SC2-6</strain>
    </source>
</reference>
<dbReference type="KEGG" id="pars:DRW48_09990"/>
<accession>A0A344PKS6</accession>
<dbReference type="SUPFAM" id="SSF51905">
    <property type="entry name" value="FAD/NAD(P)-binding domain"/>
    <property type="match status" value="1"/>
</dbReference>
<dbReference type="PANTHER" id="PTHR13847:SF281">
    <property type="entry name" value="FAD DEPENDENT OXIDOREDUCTASE DOMAIN-CONTAINING PROTEIN"/>
    <property type="match status" value="1"/>
</dbReference>
<sequence length="433" mass="46245">MIENEAGVIANSLWTATANPAPDCPPLQGKADCDVAIVGGGYTGLSAALHLAERGLRVILLEAMTPGWGASGRNGGQVNPGLKEDPDTIEAQHGPDMGARMVALSGGAGQFVFDLIARLGIECDAHQTGWIQPYHNQLSEAVVRKRAQQWNRRGAPLDLLDRQTTAELLGTDAYLGAMIDRRGGNLHPLNYALGLAHAALAAGAVIHGHSPVIAHEGSGVGHVLRTEAGQVRAQKVLICTNGYTGKTFGKMRRTVVPIRSVQVATEVLPPEVASTILPQGHSASDARRLLLYFRKDAAGRFVMGGRGKYSESGTAEQMRRLRAASVALYPALRDAEWKFAWGGFVAMTQDHYPHLNELGPGVMAAMGYNGRGVAMASVMGKVLADWASGTPTAALPFPATPPRPIPFYFMRKPAVTATVAWSLLKDRWEERQG</sequence>
<gene>
    <name evidence="3" type="ORF">DRW48_09990</name>
</gene>
<dbReference type="Proteomes" id="UP000252023">
    <property type="component" value="Chromosome"/>
</dbReference>